<organism evidence="1 2">
    <name type="scientific">Rhizobium viscosum</name>
    <name type="common">Arthrobacter viscosus</name>
    <dbReference type="NCBI Taxonomy" id="1673"/>
    <lineage>
        <taxon>Bacteria</taxon>
        <taxon>Pseudomonadati</taxon>
        <taxon>Pseudomonadota</taxon>
        <taxon>Alphaproteobacteria</taxon>
        <taxon>Hyphomicrobiales</taxon>
        <taxon>Rhizobiaceae</taxon>
        <taxon>Rhizobium/Agrobacterium group</taxon>
        <taxon>Rhizobium</taxon>
    </lineage>
</organism>
<keyword evidence="2" id="KW-1185">Reference proteome</keyword>
<protein>
    <submittedName>
        <fullName evidence="1">Uncharacterized protein</fullName>
    </submittedName>
</protein>
<reference evidence="1 2" key="1">
    <citation type="submission" date="2020-10" db="EMBL/GenBank/DDBJ databases">
        <title>Sequencing the genomes of 1000 actinobacteria strains.</title>
        <authorList>
            <person name="Klenk H.-P."/>
        </authorList>
    </citation>
    <scope>NUCLEOTIDE SEQUENCE [LARGE SCALE GENOMIC DNA]</scope>
    <source>
        <strain evidence="1 2">DSM 7307</strain>
    </source>
</reference>
<name>A0ABR9IZS9_RHIVS</name>
<dbReference type="Proteomes" id="UP000620262">
    <property type="component" value="Unassembled WGS sequence"/>
</dbReference>
<evidence type="ECO:0000313" key="1">
    <source>
        <dbReference type="EMBL" id="MBE1508736.1"/>
    </source>
</evidence>
<dbReference type="EMBL" id="JADBEC010000002">
    <property type="protein sequence ID" value="MBE1508736.1"/>
    <property type="molecule type" value="Genomic_DNA"/>
</dbReference>
<evidence type="ECO:0000313" key="2">
    <source>
        <dbReference type="Proteomes" id="UP000620262"/>
    </source>
</evidence>
<sequence length="32" mass="3480">MQQVEELPLGNLLDIVQAFLVTHATGKKDSPS</sequence>
<proteinExistence type="predicted"/>
<gene>
    <name evidence="1" type="ORF">H4W29_005981</name>
</gene>
<comment type="caution">
    <text evidence="1">The sequence shown here is derived from an EMBL/GenBank/DDBJ whole genome shotgun (WGS) entry which is preliminary data.</text>
</comment>
<accession>A0ABR9IZS9</accession>